<name>A0ABR1F513_9ASCO</name>
<comment type="subcellular location">
    <subcellularLocation>
        <location evidence="1">Mitochondrion outer membrane</location>
        <topology evidence="1">Multi-pass membrane protein</topology>
    </subcellularLocation>
</comment>
<evidence type="ECO:0000313" key="11">
    <source>
        <dbReference type="Proteomes" id="UP001498771"/>
    </source>
</evidence>
<evidence type="ECO:0000256" key="2">
    <source>
        <dbReference type="ARBA" id="ARBA00010510"/>
    </source>
</evidence>
<protein>
    <submittedName>
        <fullName evidence="10">Eukaryotic porin-domain-containing protein</fullName>
    </submittedName>
</protein>
<dbReference type="Proteomes" id="UP001498771">
    <property type="component" value="Unassembled WGS sequence"/>
</dbReference>
<keyword evidence="9" id="KW-0472">Membrane</keyword>
<evidence type="ECO:0000256" key="7">
    <source>
        <dbReference type="ARBA" id="ARBA00022927"/>
    </source>
</evidence>
<gene>
    <name evidence="10" type="ORF">BZA70DRAFT_278711</name>
</gene>
<accession>A0ABR1F513</accession>
<keyword evidence="7" id="KW-0653">Protein transport</keyword>
<evidence type="ECO:0000256" key="4">
    <source>
        <dbReference type="ARBA" id="ARBA00022452"/>
    </source>
</evidence>
<evidence type="ECO:0000256" key="8">
    <source>
        <dbReference type="ARBA" id="ARBA00023128"/>
    </source>
</evidence>
<keyword evidence="6" id="KW-1000">Mitochondrion outer membrane</keyword>
<evidence type="ECO:0000256" key="9">
    <source>
        <dbReference type="ARBA" id="ARBA00023136"/>
    </source>
</evidence>
<evidence type="ECO:0000256" key="1">
    <source>
        <dbReference type="ARBA" id="ARBA00004374"/>
    </source>
</evidence>
<dbReference type="PANTHER" id="PTHR10802">
    <property type="entry name" value="MITOCHONDRIAL IMPORT RECEPTOR SUBUNIT TOM40"/>
    <property type="match status" value="1"/>
</dbReference>
<dbReference type="Pfam" id="PF01459">
    <property type="entry name" value="Porin_3"/>
    <property type="match status" value="1"/>
</dbReference>
<keyword evidence="4" id="KW-1134">Transmembrane beta strand</keyword>
<proteinExistence type="inferred from homology"/>
<evidence type="ECO:0000256" key="5">
    <source>
        <dbReference type="ARBA" id="ARBA00022692"/>
    </source>
</evidence>
<sequence length="381" mass="41309">MATIEEIRSEKSQLELAGLKVPDVVKQSLKATAQAPVVSHVLGLFDAVSKRRAAFGLSTPPKFEDFSREVEKEVLTTYYLVPGLRADVNYTSSVKPMFNVMQSFAVGNGRDNSYSFAGIYATNNVFLRGSLDSERALSAHIVGRLSPAVVGRIQAHSSERGTQAVYEVDVPFADSMLCLRAANPSLLDTKFTGMSSFNFAQSITSKLVLGVSGVWQRQSPDYPAQAGFDVGGRYASDKFVASGSISAQGILGLNYLQKFDERIQGAVSTNIDLTGMAAAMAGESPDSACTTTAAVKIDGPDQSTLRLQMDSHWKLGFVMERIVADTMRMTIGSELDQAKNTCKIGLGLQFESQSESVEAVMREMQTMSQEETKKYITVPPQ</sequence>
<dbReference type="Gene3D" id="2.40.160.10">
    <property type="entry name" value="Porin"/>
    <property type="match status" value="1"/>
</dbReference>
<dbReference type="InterPro" id="IPR023614">
    <property type="entry name" value="Porin_dom_sf"/>
</dbReference>
<keyword evidence="5" id="KW-0812">Transmembrane</keyword>
<organism evidence="10 11">
    <name type="scientific">Myxozyma melibiosi</name>
    <dbReference type="NCBI Taxonomy" id="54550"/>
    <lineage>
        <taxon>Eukaryota</taxon>
        <taxon>Fungi</taxon>
        <taxon>Dikarya</taxon>
        <taxon>Ascomycota</taxon>
        <taxon>Saccharomycotina</taxon>
        <taxon>Lipomycetes</taxon>
        <taxon>Lipomycetales</taxon>
        <taxon>Lipomycetaceae</taxon>
        <taxon>Myxozyma</taxon>
    </lineage>
</organism>
<keyword evidence="3" id="KW-0813">Transport</keyword>
<dbReference type="GeneID" id="90038153"/>
<keyword evidence="8" id="KW-0496">Mitochondrion</keyword>
<comment type="similarity">
    <text evidence="2">Belongs to the Tom40 family.</text>
</comment>
<keyword evidence="11" id="KW-1185">Reference proteome</keyword>
<evidence type="ECO:0000313" key="10">
    <source>
        <dbReference type="EMBL" id="KAK7204938.1"/>
    </source>
</evidence>
<dbReference type="EMBL" id="JBBJBU010000006">
    <property type="protein sequence ID" value="KAK7204938.1"/>
    <property type="molecule type" value="Genomic_DNA"/>
</dbReference>
<comment type="caution">
    <text evidence="10">The sequence shown here is derived from an EMBL/GenBank/DDBJ whole genome shotgun (WGS) entry which is preliminary data.</text>
</comment>
<evidence type="ECO:0000256" key="3">
    <source>
        <dbReference type="ARBA" id="ARBA00022448"/>
    </source>
</evidence>
<dbReference type="InterPro" id="IPR037930">
    <property type="entry name" value="Tom40"/>
</dbReference>
<reference evidence="10 11" key="1">
    <citation type="submission" date="2024-03" db="EMBL/GenBank/DDBJ databases">
        <title>Genome-scale model development and genomic sequencing of the oleaginous clade Lipomyces.</title>
        <authorList>
            <consortium name="Lawrence Berkeley National Laboratory"/>
            <person name="Czajka J.J."/>
            <person name="Han Y."/>
            <person name="Kim J."/>
            <person name="Mondo S.J."/>
            <person name="Hofstad B.A."/>
            <person name="Robles A."/>
            <person name="Haridas S."/>
            <person name="Riley R."/>
            <person name="LaButti K."/>
            <person name="Pangilinan J."/>
            <person name="Andreopoulos W."/>
            <person name="Lipzen A."/>
            <person name="Yan J."/>
            <person name="Wang M."/>
            <person name="Ng V."/>
            <person name="Grigoriev I.V."/>
            <person name="Spatafora J.W."/>
            <person name="Magnuson J.K."/>
            <person name="Baker S.E."/>
            <person name="Pomraning K.R."/>
        </authorList>
    </citation>
    <scope>NUCLEOTIDE SEQUENCE [LARGE SCALE GENOMIC DNA]</scope>
    <source>
        <strain evidence="10 11">Phaff 52-87</strain>
    </source>
</reference>
<dbReference type="RefSeq" id="XP_064767971.1">
    <property type="nucleotide sequence ID" value="XM_064912641.1"/>
</dbReference>
<evidence type="ECO:0000256" key="6">
    <source>
        <dbReference type="ARBA" id="ARBA00022787"/>
    </source>
</evidence>
<dbReference type="InterPro" id="IPR027246">
    <property type="entry name" value="Porin_Euk/Tom40"/>
</dbReference>